<sequence length="136" mass="16044">MVSLQPPPLQPLSPLFLLLLLLLLRLLLLLCNDLFKDFIACLGISKLLLRQHMAIMRSVFEGWQLARRRKEQIISHLSKKMFHSDSLLLSSSLYAWRDFKVFALRSRSAHVRYDLRLLNFKARVFAEMRTFAKSEW</sequence>
<keyword evidence="1" id="KW-0472">Membrane</keyword>
<organism evidence="2">
    <name type="scientific">Guillardia theta (strain CCMP2712)</name>
    <name type="common">Cryptophyte</name>
    <dbReference type="NCBI Taxonomy" id="905079"/>
    <lineage>
        <taxon>Eukaryota</taxon>
        <taxon>Cryptophyceae</taxon>
        <taxon>Pyrenomonadales</taxon>
        <taxon>Geminigeraceae</taxon>
        <taxon>Guillardia</taxon>
    </lineage>
</organism>
<evidence type="ECO:0000313" key="3">
    <source>
        <dbReference type="EnsemblProtists" id="EKX30860"/>
    </source>
</evidence>
<proteinExistence type="predicted"/>
<reference evidence="4" key="2">
    <citation type="submission" date="2012-11" db="EMBL/GenBank/DDBJ databases">
        <authorList>
            <person name="Kuo A."/>
            <person name="Curtis B.A."/>
            <person name="Tanifuji G."/>
            <person name="Burki F."/>
            <person name="Gruber A."/>
            <person name="Irimia M."/>
            <person name="Maruyama S."/>
            <person name="Arias M.C."/>
            <person name="Ball S.G."/>
            <person name="Gile G.H."/>
            <person name="Hirakawa Y."/>
            <person name="Hopkins J.F."/>
            <person name="Rensing S.A."/>
            <person name="Schmutz J."/>
            <person name="Symeonidi A."/>
            <person name="Elias M."/>
            <person name="Eveleigh R.J."/>
            <person name="Herman E.K."/>
            <person name="Klute M.J."/>
            <person name="Nakayama T."/>
            <person name="Obornik M."/>
            <person name="Reyes-Prieto A."/>
            <person name="Armbrust E.V."/>
            <person name="Aves S.J."/>
            <person name="Beiko R.G."/>
            <person name="Coutinho P."/>
            <person name="Dacks J.B."/>
            <person name="Durnford D.G."/>
            <person name="Fast N.M."/>
            <person name="Green B.R."/>
            <person name="Grisdale C."/>
            <person name="Hempe F."/>
            <person name="Henrissat B."/>
            <person name="Hoppner M.P."/>
            <person name="Ishida K.-I."/>
            <person name="Kim E."/>
            <person name="Koreny L."/>
            <person name="Kroth P.G."/>
            <person name="Liu Y."/>
            <person name="Malik S.-B."/>
            <person name="Maier U.G."/>
            <person name="McRose D."/>
            <person name="Mock T."/>
            <person name="Neilson J.A."/>
            <person name="Onodera N.T."/>
            <person name="Poole A.M."/>
            <person name="Pritham E.J."/>
            <person name="Richards T.A."/>
            <person name="Rocap G."/>
            <person name="Roy S.W."/>
            <person name="Sarai C."/>
            <person name="Schaack S."/>
            <person name="Shirato S."/>
            <person name="Slamovits C.H."/>
            <person name="Spencer D.F."/>
            <person name="Suzuki S."/>
            <person name="Worden A.Z."/>
            <person name="Zauner S."/>
            <person name="Barry K."/>
            <person name="Bell C."/>
            <person name="Bharti A.K."/>
            <person name="Crow J.A."/>
            <person name="Grimwood J."/>
            <person name="Kramer R."/>
            <person name="Lindquist E."/>
            <person name="Lucas S."/>
            <person name="Salamov A."/>
            <person name="McFadden G.I."/>
            <person name="Lane C.E."/>
            <person name="Keeling P.J."/>
            <person name="Gray M.W."/>
            <person name="Grigoriev I.V."/>
            <person name="Archibald J.M."/>
        </authorList>
    </citation>
    <scope>NUCLEOTIDE SEQUENCE</scope>
    <source>
        <strain evidence="4">CCMP2712</strain>
    </source>
</reference>
<keyword evidence="4" id="KW-1185">Reference proteome</keyword>
<dbReference type="EMBL" id="JH993497">
    <property type="protein sequence ID" value="EKX30860.1"/>
    <property type="molecule type" value="Genomic_DNA"/>
</dbReference>
<reference evidence="3" key="3">
    <citation type="submission" date="2016-03" db="UniProtKB">
        <authorList>
            <consortium name="EnsemblProtists"/>
        </authorList>
    </citation>
    <scope>IDENTIFICATION</scope>
</reference>
<feature type="non-terminal residue" evidence="2">
    <location>
        <position position="1"/>
    </location>
</feature>
<protein>
    <submittedName>
        <fullName evidence="2 3">Uncharacterized protein</fullName>
    </submittedName>
</protein>
<dbReference type="RefSeq" id="XP_005817840.1">
    <property type="nucleotide sequence ID" value="XM_005817783.1"/>
</dbReference>
<evidence type="ECO:0000313" key="4">
    <source>
        <dbReference type="Proteomes" id="UP000011087"/>
    </source>
</evidence>
<keyword evidence="1" id="KW-0812">Transmembrane</keyword>
<evidence type="ECO:0000256" key="1">
    <source>
        <dbReference type="SAM" id="Phobius"/>
    </source>
</evidence>
<dbReference type="EnsemblProtists" id="EKX30860">
    <property type="protein sequence ID" value="EKX30860"/>
    <property type="gene ID" value="GUITHDRAFT_149639"/>
</dbReference>
<evidence type="ECO:0000313" key="2">
    <source>
        <dbReference type="EMBL" id="EKX30860.1"/>
    </source>
</evidence>
<feature type="transmembrane region" description="Helical" evidence="1">
    <location>
        <begin position="12"/>
        <end position="30"/>
    </location>
</feature>
<dbReference type="Proteomes" id="UP000011087">
    <property type="component" value="Unassembled WGS sequence"/>
</dbReference>
<reference evidence="2 4" key="1">
    <citation type="journal article" date="2012" name="Nature">
        <title>Algal genomes reveal evolutionary mosaicism and the fate of nucleomorphs.</title>
        <authorList>
            <consortium name="DOE Joint Genome Institute"/>
            <person name="Curtis B.A."/>
            <person name="Tanifuji G."/>
            <person name="Burki F."/>
            <person name="Gruber A."/>
            <person name="Irimia M."/>
            <person name="Maruyama S."/>
            <person name="Arias M.C."/>
            <person name="Ball S.G."/>
            <person name="Gile G.H."/>
            <person name="Hirakawa Y."/>
            <person name="Hopkins J.F."/>
            <person name="Kuo A."/>
            <person name="Rensing S.A."/>
            <person name="Schmutz J."/>
            <person name="Symeonidi A."/>
            <person name="Elias M."/>
            <person name="Eveleigh R.J."/>
            <person name="Herman E.K."/>
            <person name="Klute M.J."/>
            <person name="Nakayama T."/>
            <person name="Obornik M."/>
            <person name="Reyes-Prieto A."/>
            <person name="Armbrust E.V."/>
            <person name="Aves S.J."/>
            <person name="Beiko R.G."/>
            <person name="Coutinho P."/>
            <person name="Dacks J.B."/>
            <person name="Durnford D.G."/>
            <person name="Fast N.M."/>
            <person name="Green B.R."/>
            <person name="Grisdale C.J."/>
            <person name="Hempel F."/>
            <person name="Henrissat B."/>
            <person name="Hoppner M.P."/>
            <person name="Ishida K."/>
            <person name="Kim E."/>
            <person name="Koreny L."/>
            <person name="Kroth P.G."/>
            <person name="Liu Y."/>
            <person name="Malik S.B."/>
            <person name="Maier U.G."/>
            <person name="McRose D."/>
            <person name="Mock T."/>
            <person name="Neilson J.A."/>
            <person name="Onodera N.T."/>
            <person name="Poole A.M."/>
            <person name="Pritham E.J."/>
            <person name="Richards T.A."/>
            <person name="Rocap G."/>
            <person name="Roy S.W."/>
            <person name="Sarai C."/>
            <person name="Schaack S."/>
            <person name="Shirato S."/>
            <person name="Slamovits C.H."/>
            <person name="Spencer D.F."/>
            <person name="Suzuki S."/>
            <person name="Worden A.Z."/>
            <person name="Zauner S."/>
            <person name="Barry K."/>
            <person name="Bell C."/>
            <person name="Bharti A.K."/>
            <person name="Crow J.A."/>
            <person name="Grimwood J."/>
            <person name="Kramer R."/>
            <person name="Lindquist E."/>
            <person name="Lucas S."/>
            <person name="Salamov A."/>
            <person name="McFadden G.I."/>
            <person name="Lane C.E."/>
            <person name="Keeling P.J."/>
            <person name="Gray M.W."/>
            <person name="Grigoriev I.V."/>
            <person name="Archibald J.M."/>
        </authorList>
    </citation>
    <scope>NUCLEOTIDE SEQUENCE</scope>
    <source>
        <strain evidence="2 4">CCMP2712</strain>
    </source>
</reference>
<keyword evidence="1" id="KW-1133">Transmembrane helix</keyword>
<dbReference type="GeneID" id="17287580"/>
<gene>
    <name evidence="2" type="ORF">GUITHDRAFT_149639</name>
</gene>
<dbReference type="AlphaFoldDB" id="L1I4U4"/>
<dbReference type="KEGG" id="gtt:GUITHDRAFT_149639"/>
<name>L1I4U4_GUITC</name>
<dbReference type="HOGENOM" id="CLU_1880874_0_0_1"/>
<dbReference type="PaxDb" id="55529-EKX30860"/>
<accession>L1I4U4</accession>